<dbReference type="AlphaFoldDB" id="A0A7D9I2Q1"/>
<dbReference type="PANTHER" id="PTHR13659">
    <property type="entry name" value="AUTOSOMAL HIGHLY CONSERVED PROTEIN"/>
    <property type="match status" value="1"/>
</dbReference>
<protein>
    <submittedName>
        <fullName evidence="1">Uncharacterized protein</fullName>
    </submittedName>
</protein>
<evidence type="ECO:0000313" key="2">
    <source>
        <dbReference type="Proteomes" id="UP001152795"/>
    </source>
</evidence>
<evidence type="ECO:0000313" key="1">
    <source>
        <dbReference type="EMBL" id="CAB3996982.1"/>
    </source>
</evidence>
<proteinExistence type="predicted"/>
<dbReference type="OrthoDB" id="10061042at2759"/>
<comment type="caution">
    <text evidence="1">The sequence shown here is derived from an EMBL/GenBank/DDBJ whole genome shotgun (WGS) entry which is preliminary data.</text>
</comment>
<name>A0A7D9I2Q1_PARCT</name>
<sequence length="85" mass="9864">MGITVVLYPSLTPIEGQNLRRFTGNAQRLSLWQSCVRATLKNFMITFFFPIIFTTMFLQNFRTPYDFLASSVVVDANRKRLIPQN</sequence>
<dbReference type="EMBL" id="CACRXK020002992">
    <property type="protein sequence ID" value="CAB3996982.1"/>
    <property type="molecule type" value="Genomic_DNA"/>
</dbReference>
<gene>
    <name evidence="1" type="ORF">PACLA_8A083328</name>
</gene>
<dbReference type="InterPro" id="IPR039871">
    <property type="entry name" value="FAM8A1"/>
</dbReference>
<organism evidence="1 2">
    <name type="scientific">Paramuricea clavata</name>
    <name type="common">Red gorgonian</name>
    <name type="synonym">Violescent sea-whip</name>
    <dbReference type="NCBI Taxonomy" id="317549"/>
    <lineage>
        <taxon>Eukaryota</taxon>
        <taxon>Metazoa</taxon>
        <taxon>Cnidaria</taxon>
        <taxon>Anthozoa</taxon>
        <taxon>Octocorallia</taxon>
        <taxon>Malacalcyonacea</taxon>
        <taxon>Plexauridae</taxon>
        <taxon>Paramuricea</taxon>
    </lineage>
</organism>
<accession>A0A7D9I2Q1</accession>
<reference evidence="1" key="1">
    <citation type="submission" date="2020-04" db="EMBL/GenBank/DDBJ databases">
        <authorList>
            <person name="Alioto T."/>
            <person name="Alioto T."/>
            <person name="Gomez Garrido J."/>
        </authorList>
    </citation>
    <scope>NUCLEOTIDE SEQUENCE</scope>
    <source>
        <strain evidence="1">A484AB</strain>
    </source>
</reference>
<dbReference type="PANTHER" id="PTHR13659:SF5">
    <property type="entry name" value="PROTEIN FAM8A1"/>
    <property type="match status" value="1"/>
</dbReference>
<dbReference type="Proteomes" id="UP001152795">
    <property type="component" value="Unassembled WGS sequence"/>
</dbReference>
<keyword evidence="2" id="KW-1185">Reference proteome</keyword>